<keyword evidence="1" id="KW-0732">Signal</keyword>
<feature type="chain" id="PRO_5035312720" evidence="1">
    <location>
        <begin position="23"/>
        <end position="501"/>
    </location>
</feature>
<gene>
    <name evidence="3 4" type="primary">LOC116409468</name>
</gene>
<dbReference type="Proteomes" id="UP000008143">
    <property type="component" value="Chromosome 3"/>
</dbReference>
<dbReference type="GeneID" id="116409468"/>
<sequence length="501" mass="49433">MKIALFFCVVAVVAASSCFATALPPCVSYCVQKCQGPDLSCLKTELSNNVQGTVKTLVALLCAFDRYVVTKDVGPLTNAIQNLASLPSCATANIQPNIIYNGGLQSLLQTTFGYVTVLSGYTNVECPCGSLFDLLGRTSSLLSAAPVPGGIKNVLTTVTTASSGLLDGLLETVKRLLQALGGNSLGLPGTLLGPNGLTSTVTGFVPNLLVPIIGGQNGGSSSGAGILNGVTSTINNLVPNILAPLTGQNGGSSSATGILNGVTSTINNLVPNILAPLTGQNGGSSSATGILNGVTSTINNLVPNILAPLTGQNGGSGLLTGILNGVTSTVSNLGPNILAPLTGQNGGSSPIGGIVNGLTSTINNLAPITGQNGGSSPIGGIVNGLTSTINNLAPITGQNWGSGASTGLSNVPNLGLPLLGSQGGYNDGSSNIQTGTTGLTYGNLQQNSGSALGASVDIGFGGPAAGYNGASLGANGGFMINFPQSGNSLNPTSFQSTMTGK</sequence>
<organism evidence="2 3">
    <name type="scientific">Xenopus tropicalis</name>
    <name type="common">Western clawed frog</name>
    <name type="synonym">Silurana tropicalis</name>
    <dbReference type="NCBI Taxonomy" id="8364"/>
    <lineage>
        <taxon>Eukaryota</taxon>
        <taxon>Metazoa</taxon>
        <taxon>Chordata</taxon>
        <taxon>Craniata</taxon>
        <taxon>Vertebrata</taxon>
        <taxon>Euteleostomi</taxon>
        <taxon>Amphibia</taxon>
        <taxon>Batrachia</taxon>
        <taxon>Anura</taxon>
        <taxon>Pipoidea</taxon>
        <taxon>Pipidae</taxon>
        <taxon>Xenopodinae</taxon>
        <taxon>Xenopus</taxon>
        <taxon>Silurana</taxon>
    </lineage>
</organism>
<dbReference type="OrthoDB" id="10600455at2759"/>
<evidence type="ECO:0000313" key="2">
    <source>
        <dbReference type="Proteomes" id="UP000008143"/>
    </source>
</evidence>
<evidence type="ECO:0000313" key="4">
    <source>
        <dbReference type="Xenbase" id="XB-GENE-29094959"/>
    </source>
</evidence>
<dbReference type="AlphaFoldDB" id="A0A8J1J7Z3"/>
<keyword evidence="2" id="KW-1185">Reference proteome</keyword>
<feature type="signal peptide" evidence="1">
    <location>
        <begin position="1"/>
        <end position="22"/>
    </location>
</feature>
<reference evidence="3" key="1">
    <citation type="submission" date="2025-08" db="UniProtKB">
        <authorList>
            <consortium name="RefSeq"/>
        </authorList>
    </citation>
    <scope>IDENTIFICATION</scope>
    <source>
        <strain evidence="3">Nigerian</strain>
        <tissue evidence="3">Liver and blood</tissue>
    </source>
</reference>
<name>A0A8J1J7Z3_XENTR</name>
<dbReference type="KEGG" id="xtr:116409468"/>
<dbReference type="PROSITE" id="PS51257">
    <property type="entry name" value="PROKAR_LIPOPROTEIN"/>
    <property type="match status" value="1"/>
</dbReference>
<dbReference type="RefSeq" id="XP_031753982.1">
    <property type="nucleotide sequence ID" value="XM_031898122.1"/>
</dbReference>
<proteinExistence type="predicted"/>
<protein>
    <submittedName>
        <fullName evidence="3">Uncharacterized transmembrane protein DDB_G0289901-like isoform X1</fullName>
    </submittedName>
</protein>
<dbReference type="Xenbase" id="XB-GENE-29094959">
    <property type="gene designation" value="LOC116409468"/>
</dbReference>
<dbReference type="AGR" id="Xenbase:XB-GENE-29094959"/>
<evidence type="ECO:0000313" key="3">
    <source>
        <dbReference type="RefSeq" id="XP_031753982.1"/>
    </source>
</evidence>
<evidence type="ECO:0000256" key="1">
    <source>
        <dbReference type="SAM" id="SignalP"/>
    </source>
</evidence>
<accession>A0A8J1J7Z3</accession>
<dbReference type="OMA" id="TADIMPY"/>